<gene>
    <name evidence="2" type="ORF">PV09_05195</name>
</gene>
<feature type="compositionally biased region" description="Low complexity" evidence="1">
    <location>
        <begin position="831"/>
        <end position="843"/>
    </location>
</feature>
<feature type="compositionally biased region" description="Polar residues" evidence="1">
    <location>
        <begin position="1"/>
        <end position="18"/>
    </location>
</feature>
<feature type="compositionally biased region" description="Gly residues" evidence="1">
    <location>
        <begin position="136"/>
        <end position="147"/>
    </location>
</feature>
<reference evidence="2 3" key="1">
    <citation type="submission" date="2015-01" db="EMBL/GenBank/DDBJ databases">
        <title>The Genome Sequence of Ochroconis gallopava CBS43764.</title>
        <authorList>
            <consortium name="The Broad Institute Genomics Platform"/>
            <person name="Cuomo C."/>
            <person name="de Hoog S."/>
            <person name="Gorbushina A."/>
            <person name="Stielow B."/>
            <person name="Teixiera M."/>
            <person name="Abouelleil A."/>
            <person name="Chapman S.B."/>
            <person name="Priest M."/>
            <person name="Young S.K."/>
            <person name="Wortman J."/>
            <person name="Nusbaum C."/>
            <person name="Birren B."/>
        </authorList>
    </citation>
    <scope>NUCLEOTIDE SEQUENCE [LARGE SCALE GENOMIC DNA]</scope>
    <source>
        <strain evidence="2 3">CBS 43764</strain>
    </source>
</reference>
<feature type="compositionally biased region" description="Polar residues" evidence="1">
    <location>
        <begin position="47"/>
        <end position="80"/>
    </location>
</feature>
<evidence type="ECO:0000256" key="1">
    <source>
        <dbReference type="SAM" id="MobiDB-lite"/>
    </source>
</evidence>
<feature type="compositionally biased region" description="Basic residues" evidence="1">
    <location>
        <begin position="441"/>
        <end position="463"/>
    </location>
</feature>
<feature type="region of interest" description="Disordered" evidence="1">
    <location>
        <begin position="553"/>
        <end position="859"/>
    </location>
</feature>
<evidence type="ECO:0008006" key="4">
    <source>
        <dbReference type="Google" id="ProtNLM"/>
    </source>
</evidence>
<feature type="compositionally biased region" description="Polar residues" evidence="1">
    <location>
        <begin position="667"/>
        <end position="676"/>
    </location>
</feature>
<feature type="region of interest" description="Disordered" evidence="1">
    <location>
        <begin position="320"/>
        <end position="495"/>
    </location>
</feature>
<feature type="compositionally biased region" description="Low complexity" evidence="1">
    <location>
        <begin position="758"/>
        <end position="771"/>
    </location>
</feature>
<protein>
    <recommendedName>
        <fullName evidence="4">Cell wall proline rich protein</fullName>
    </recommendedName>
</protein>
<dbReference type="InParanoid" id="A0A0D2A9K0"/>
<feature type="compositionally biased region" description="Polar residues" evidence="1">
    <location>
        <begin position="808"/>
        <end position="819"/>
    </location>
</feature>
<feature type="compositionally biased region" description="Low complexity" evidence="1">
    <location>
        <begin position="677"/>
        <end position="693"/>
    </location>
</feature>
<dbReference type="OrthoDB" id="5406427at2759"/>
<proteinExistence type="predicted"/>
<feature type="compositionally biased region" description="Basic and acidic residues" evidence="1">
    <location>
        <begin position="654"/>
        <end position="666"/>
    </location>
</feature>
<dbReference type="VEuPathDB" id="FungiDB:PV09_05195"/>
<dbReference type="STRING" id="253628.A0A0D2A9K0"/>
<feature type="compositionally biased region" description="Low complexity" evidence="1">
    <location>
        <begin position="399"/>
        <end position="408"/>
    </location>
</feature>
<feature type="compositionally biased region" description="Polar residues" evidence="1">
    <location>
        <begin position="327"/>
        <end position="343"/>
    </location>
</feature>
<dbReference type="EMBL" id="KN847544">
    <property type="protein sequence ID" value="KIW03423.1"/>
    <property type="molecule type" value="Genomic_DNA"/>
</dbReference>
<feature type="compositionally biased region" description="Low complexity" evidence="1">
    <location>
        <begin position="628"/>
        <end position="640"/>
    </location>
</feature>
<dbReference type="RefSeq" id="XP_016213292.1">
    <property type="nucleotide sequence ID" value="XM_016358673.1"/>
</dbReference>
<organism evidence="2 3">
    <name type="scientific">Verruconis gallopava</name>
    <dbReference type="NCBI Taxonomy" id="253628"/>
    <lineage>
        <taxon>Eukaryota</taxon>
        <taxon>Fungi</taxon>
        <taxon>Dikarya</taxon>
        <taxon>Ascomycota</taxon>
        <taxon>Pezizomycotina</taxon>
        <taxon>Dothideomycetes</taxon>
        <taxon>Pleosporomycetidae</taxon>
        <taxon>Venturiales</taxon>
        <taxon>Sympoventuriaceae</taxon>
        <taxon>Verruconis</taxon>
    </lineage>
</organism>
<dbReference type="GeneID" id="27313168"/>
<feature type="compositionally biased region" description="Polar residues" evidence="1">
    <location>
        <begin position="772"/>
        <end position="790"/>
    </location>
</feature>
<feature type="region of interest" description="Disordered" evidence="1">
    <location>
        <begin position="1"/>
        <end position="90"/>
    </location>
</feature>
<accession>A0A0D2A9K0</accession>
<dbReference type="AlphaFoldDB" id="A0A0D2A9K0"/>
<feature type="compositionally biased region" description="Acidic residues" evidence="1">
    <location>
        <begin position="617"/>
        <end position="627"/>
    </location>
</feature>
<sequence length="919" mass="98107">MTNSFHHPTPSLGEQTASVEPLYQRRGAPETGHSIELLPNPDFVFPAQSSEASPSLDNWNALNRRPQSSQQNTPLPSSGPRTHRSRGSAALPDFVFNPSAASASASRSLVTPPHSPILPSPTTPSRALGHRRGGSEFIGGDGKGGAGLMSTSPTKGDVALPVSSTSGRLGPPAGARGHRHRRSGAISCHDLQAIMAPKESMPGNRGGSAPATPLEGDTKPFFAHPQRRVASQADFRSSPEATRTDSTDSPPRAVPRVRVGFSDRVEYIRPLSTISSETESSLSTIRGHSVSNSLSSVISLSASSPPSSRVVARLPLQTTFEGDRSTSRPQSSGDVLDVASSNKQEFHVQWDSSNNERPKSAASTPASECPPSLSASTESKSPKRRSFGWWESKKPTHVLRSSISEPSLLPSPPTSPDSVESTAYAALGEELSNANVEKQPKSKKSKSWTRSFISRKSRSHGNLKTKPIQGRAPTPPPLSNETPAPEMMPSPANAPAVFDVEDTFEPNFDIDETVTIVTEEPRPNLSLTPLVNRLHADSDPMSPVIDLDAALGPFRTPQFGANSRGSPAKSQPRPRRSMHSLGYQASLNHRRTESAPELVPFELRNTKLTPTTTMPDVFEEEDEEAAEEAVAPSKPSAAAPTIANDDAESAPGIKADDLKDDAETPTRKPSQLIQPTSAGSAASGIAIMPSMSSQRVSSAVEVVQDHEEPRASSLGRDSDSTITPPLTAEDEKAPRPLMNLQLPHPSQALMTPDTLTASSFSSRHFSNSQVSLSTPRLGTATSSMTDNRSISFGDAGPPVRMSVDDVPSLSSSRSTMTTPPQFPFMFGGSYGSSSEGRKSSVASIPSLDEARRRSKRASVASLSRLVGVKSKLSIETRPQSQHIMSTSMSPVKTKKTNRLSKLMHFWKKQPSGSRRGSLA</sequence>
<evidence type="ECO:0000313" key="3">
    <source>
        <dbReference type="Proteomes" id="UP000053259"/>
    </source>
</evidence>
<name>A0A0D2A9K0_9PEZI</name>
<feature type="region of interest" description="Disordered" evidence="1">
    <location>
        <begin position="198"/>
        <end position="260"/>
    </location>
</feature>
<dbReference type="Proteomes" id="UP000053259">
    <property type="component" value="Unassembled WGS sequence"/>
</dbReference>
<feature type="compositionally biased region" description="Basic and acidic residues" evidence="1">
    <location>
        <begin position="344"/>
        <end position="359"/>
    </location>
</feature>
<dbReference type="HOGENOM" id="CLU_007264_0_0_1"/>
<keyword evidence="3" id="KW-1185">Reference proteome</keyword>
<evidence type="ECO:0000313" key="2">
    <source>
        <dbReference type="EMBL" id="KIW03423.1"/>
    </source>
</evidence>
<feature type="compositionally biased region" description="Pro residues" evidence="1">
    <location>
        <begin position="113"/>
        <end position="122"/>
    </location>
</feature>
<feature type="region of interest" description="Disordered" evidence="1">
    <location>
        <begin position="105"/>
        <end position="182"/>
    </location>
</feature>
<feature type="compositionally biased region" description="Polar residues" evidence="1">
    <location>
        <begin position="559"/>
        <end position="569"/>
    </location>
</feature>